<dbReference type="SUPFAM" id="SSF55811">
    <property type="entry name" value="Nudix"/>
    <property type="match status" value="1"/>
</dbReference>
<dbReference type="PROSITE" id="PS51462">
    <property type="entry name" value="NUDIX"/>
    <property type="match status" value="1"/>
</dbReference>
<evidence type="ECO:0000313" key="3">
    <source>
        <dbReference type="Proteomes" id="UP000033965"/>
    </source>
</evidence>
<gene>
    <name evidence="2" type="ORF">UY44_C0001G0066</name>
</gene>
<organism evidence="2 3">
    <name type="scientific">Candidatus Kaiserbacteria bacterium GW2011_GWA2_49_19</name>
    <dbReference type="NCBI Taxonomy" id="1618669"/>
    <lineage>
        <taxon>Bacteria</taxon>
        <taxon>Candidatus Kaiseribacteriota</taxon>
    </lineage>
</organism>
<feature type="domain" description="Nudix hydrolase" evidence="1">
    <location>
        <begin position="1"/>
        <end position="123"/>
    </location>
</feature>
<dbReference type="InterPro" id="IPR000086">
    <property type="entry name" value="NUDIX_hydrolase_dom"/>
</dbReference>
<dbReference type="Proteomes" id="UP000033965">
    <property type="component" value="Unassembled WGS sequence"/>
</dbReference>
<dbReference type="CDD" id="cd04678">
    <property type="entry name" value="NUDIX_MTH2_Nudt15"/>
    <property type="match status" value="1"/>
</dbReference>
<dbReference type="EMBL" id="LCPZ01000001">
    <property type="protein sequence ID" value="KKW09501.1"/>
    <property type="molecule type" value="Genomic_DNA"/>
</dbReference>
<sequence>MVMKDGRVLLGKRKGSHGEGMYCFPGGHLEYMESVAESITREVMEEAGIEIKNLRFLRLYNEKEYAPKHYVNIGFVADWKTGEPRVLEPDKCELWGWYDMDNLPTPLYAVVPSLIDSYKTGRNFYDA</sequence>
<protein>
    <submittedName>
        <fullName evidence="2">NUDIX hydrolase</fullName>
    </submittedName>
</protein>
<keyword evidence="2" id="KW-0378">Hydrolase</keyword>
<dbReference type="PANTHER" id="PTHR16099:SF5">
    <property type="entry name" value="NUCLEOTIDE TRIPHOSPHATE DIPHOSPHATASE NUDT15"/>
    <property type="match status" value="1"/>
</dbReference>
<evidence type="ECO:0000313" key="2">
    <source>
        <dbReference type="EMBL" id="KKW09501.1"/>
    </source>
</evidence>
<dbReference type="Pfam" id="PF00293">
    <property type="entry name" value="NUDIX"/>
    <property type="match status" value="1"/>
</dbReference>
<comment type="caution">
    <text evidence="2">The sequence shown here is derived from an EMBL/GenBank/DDBJ whole genome shotgun (WGS) entry which is preliminary data.</text>
</comment>
<dbReference type="Gene3D" id="3.90.79.10">
    <property type="entry name" value="Nucleoside Triphosphate Pyrophosphohydrolase"/>
    <property type="match status" value="1"/>
</dbReference>
<dbReference type="PANTHER" id="PTHR16099">
    <property type="entry name" value="8-OXO-DGTP DIPHOSPHATES NUDT15"/>
    <property type="match status" value="1"/>
</dbReference>
<reference evidence="2 3" key="1">
    <citation type="journal article" date="2015" name="Nature">
        <title>rRNA introns, odd ribosomes, and small enigmatic genomes across a large radiation of phyla.</title>
        <authorList>
            <person name="Brown C.T."/>
            <person name="Hug L.A."/>
            <person name="Thomas B.C."/>
            <person name="Sharon I."/>
            <person name="Castelle C.J."/>
            <person name="Singh A."/>
            <person name="Wilkins M.J."/>
            <person name="Williams K.H."/>
            <person name="Banfield J.F."/>
        </authorList>
    </citation>
    <scope>NUCLEOTIDE SEQUENCE [LARGE SCALE GENOMIC DNA]</scope>
</reference>
<name>A0A0G1VSQ0_9BACT</name>
<dbReference type="GO" id="GO:0016787">
    <property type="term" value="F:hydrolase activity"/>
    <property type="evidence" value="ECO:0007669"/>
    <property type="project" value="UniProtKB-KW"/>
</dbReference>
<dbReference type="AlphaFoldDB" id="A0A0G1VSQ0"/>
<dbReference type="InterPro" id="IPR015797">
    <property type="entry name" value="NUDIX_hydrolase-like_dom_sf"/>
</dbReference>
<accession>A0A0G1VSQ0</accession>
<proteinExistence type="predicted"/>
<evidence type="ECO:0000259" key="1">
    <source>
        <dbReference type="PROSITE" id="PS51462"/>
    </source>
</evidence>